<name>A0ABD5SUQ2_9EURY</name>
<gene>
    <name evidence="1" type="ORF">ACFQE6_28115</name>
</gene>
<evidence type="ECO:0000313" key="1">
    <source>
        <dbReference type="EMBL" id="MFC6768737.1"/>
    </source>
</evidence>
<accession>A0ABD5SUQ2</accession>
<dbReference type="EMBL" id="JBHSWV010000613">
    <property type="protein sequence ID" value="MFC6768737.1"/>
    <property type="molecule type" value="Genomic_DNA"/>
</dbReference>
<protein>
    <submittedName>
        <fullName evidence="1">Uncharacterized protein</fullName>
    </submittedName>
</protein>
<evidence type="ECO:0000313" key="2">
    <source>
        <dbReference type="Proteomes" id="UP001596383"/>
    </source>
</evidence>
<dbReference type="AlphaFoldDB" id="A0ABD5SUQ2"/>
<reference evidence="1 2" key="1">
    <citation type="journal article" date="2019" name="Int. J. Syst. Evol. Microbiol.">
        <title>The Global Catalogue of Microorganisms (GCM) 10K type strain sequencing project: providing services to taxonomists for standard genome sequencing and annotation.</title>
        <authorList>
            <consortium name="The Broad Institute Genomics Platform"/>
            <consortium name="The Broad Institute Genome Sequencing Center for Infectious Disease"/>
            <person name="Wu L."/>
            <person name="Ma J."/>
        </authorList>
    </citation>
    <scope>NUCLEOTIDE SEQUENCE [LARGE SCALE GENOMIC DNA]</scope>
    <source>
        <strain evidence="1 2">LMG 29247</strain>
    </source>
</reference>
<comment type="caution">
    <text evidence="1">The sequence shown here is derived from an EMBL/GenBank/DDBJ whole genome shotgun (WGS) entry which is preliminary data.</text>
</comment>
<sequence length="91" mass="9982">MCPDQAVRTVLEPYADGVPHAELARDFLEYRRWTGDEPLLLVAEAAAASTGQGFVDGIKPTVERFRDAFVATDRVDSFAALAALEREDEAL</sequence>
<proteinExistence type="predicted"/>
<dbReference type="Proteomes" id="UP001596383">
    <property type="component" value="Unassembled WGS sequence"/>
</dbReference>
<keyword evidence="2" id="KW-1185">Reference proteome</keyword>
<feature type="non-terminal residue" evidence="1">
    <location>
        <position position="91"/>
    </location>
</feature>
<organism evidence="1 2">
    <name type="scientific">Natrinema soli</name>
    <dbReference type="NCBI Taxonomy" id="1930624"/>
    <lineage>
        <taxon>Archaea</taxon>
        <taxon>Methanobacteriati</taxon>
        <taxon>Methanobacteriota</taxon>
        <taxon>Stenosarchaea group</taxon>
        <taxon>Halobacteria</taxon>
        <taxon>Halobacteriales</taxon>
        <taxon>Natrialbaceae</taxon>
        <taxon>Natrinema</taxon>
    </lineage>
</organism>